<feature type="transmembrane region" description="Helical" evidence="1">
    <location>
        <begin position="110"/>
        <end position="131"/>
    </location>
</feature>
<feature type="transmembrane region" description="Helical" evidence="1">
    <location>
        <begin position="76"/>
        <end position="98"/>
    </location>
</feature>
<feature type="transmembrane region" description="Helical" evidence="1">
    <location>
        <begin position="26"/>
        <end position="46"/>
    </location>
</feature>
<feature type="transmembrane region" description="Helical" evidence="1">
    <location>
        <begin position="53"/>
        <end position="70"/>
    </location>
</feature>
<evidence type="ECO:0000313" key="3">
    <source>
        <dbReference type="Proteomes" id="UP001160334"/>
    </source>
</evidence>
<comment type="caution">
    <text evidence="2">The sequence shown here is derived from an EMBL/GenBank/DDBJ whole genome shotgun (WGS) entry which is preliminary data.</text>
</comment>
<evidence type="ECO:0008006" key="4">
    <source>
        <dbReference type="Google" id="ProtNLM"/>
    </source>
</evidence>
<dbReference type="Proteomes" id="UP001160334">
    <property type="component" value="Unassembled WGS sequence"/>
</dbReference>
<keyword evidence="3" id="KW-1185">Reference proteome</keyword>
<feature type="transmembrane region" description="Helical" evidence="1">
    <location>
        <begin position="392"/>
        <end position="408"/>
    </location>
</feature>
<dbReference type="EMBL" id="JARXVC010000003">
    <property type="protein sequence ID" value="MDH6280515.1"/>
    <property type="molecule type" value="Genomic_DNA"/>
</dbReference>
<gene>
    <name evidence="2" type="ORF">M2280_001727</name>
</gene>
<feature type="transmembrane region" description="Helical" evidence="1">
    <location>
        <begin position="327"/>
        <end position="354"/>
    </location>
</feature>
<dbReference type="RefSeq" id="WP_280759842.1">
    <property type="nucleotide sequence ID" value="NZ_JARXVC010000003.1"/>
</dbReference>
<dbReference type="PANTHER" id="PTHR37422:SF13">
    <property type="entry name" value="LIPOPOLYSACCHARIDE BIOSYNTHESIS PROTEIN PA4999-RELATED"/>
    <property type="match status" value="1"/>
</dbReference>
<evidence type="ECO:0000256" key="1">
    <source>
        <dbReference type="SAM" id="Phobius"/>
    </source>
</evidence>
<name>A0ABT6M877_9NOCA</name>
<feature type="transmembrane region" description="Helical" evidence="1">
    <location>
        <begin position="200"/>
        <end position="233"/>
    </location>
</feature>
<feature type="transmembrane region" description="Helical" evidence="1">
    <location>
        <begin position="366"/>
        <end position="386"/>
    </location>
</feature>
<proteinExistence type="predicted"/>
<keyword evidence="1" id="KW-1133">Transmembrane helix</keyword>
<feature type="transmembrane region" description="Helical" evidence="1">
    <location>
        <begin position="171"/>
        <end position="188"/>
    </location>
</feature>
<protein>
    <recommendedName>
        <fullName evidence="4">O-antigen ligase domain-containing protein</fullName>
    </recommendedName>
</protein>
<keyword evidence="1" id="KW-0472">Membrane</keyword>
<dbReference type="InterPro" id="IPR051533">
    <property type="entry name" value="WaaL-like"/>
</dbReference>
<accession>A0ABT6M877</accession>
<dbReference type="PANTHER" id="PTHR37422">
    <property type="entry name" value="TEICHURONIC ACID BIOSYNTHESIS PROTEIN TUAE"/>
    <property type="match status" value="1"/>
</dbReference>
<sequence length="420" mass="44421">MGVLLGLAAAVPGVVSFIPAFGIRPWHILVCGALALALASTPGAVLRRVRITSLDVAVVLYAGAYVLVEYSNSTELGFPLDLVAALSPLFFLIGFYAARSAVCSVETARRLLIGFAVPAIPAAVVAVLQLGSPAFSAAVLRIAPGPGLEARLADGRLIRATGLVGHWTGSGFYFCTALAAACTALILCKRQGLRLPPVTMISLVAAVFGAVSSLTITVVLTALVVVIMTLVVVGVRAGRIAAMLGLVGVVYFQFGDYLSERLEQQTAYRSEYVPAWVPNTIAYRWKIWTEQTIPVIRERLWSGWGTNVYNSADRPRQLSWGSAESQWFGGAISSGIVVTALLAVTLLAALILVARGSTMESGRWKLPVLGLLVSVLLASFTVPLFTNRGLPIGVWVLFGVVLALDAALSRETEDVGVGDR</sequence>
<organism evidence="2 3">
    <name type="scientific">Prescottella agglutinans</name>
    <dbReference type="NCBI Taxonomy" id="1644129"/>
    <lineage>
        <taxon>Bacteria</taxon>
        <taxon>Bacillati</taxon>
        <taxon>Actinomycetota</taxon>
        <taxon>Actinomycetes</taxon>
        <taxon>Mycobacteriales</taxon>
        <taxon>Nocardiaceae</taxon>
        <taxon>Prescottella</taxon>
    </lineage>
</organism>
<keyword evidence="1" id="KW-0812">Transmembrane</keyword>
<reference evidence="2 3" key="1">
    <citation type="submission" date="2023-04" db="EMBL/GenBank/DDBJ databases">
        <title>Forest soil microbial communities from Buena Vista Peninsula, Colon Province, Panama.</title>
        <authorList>
            <person name="Bouskill N."/>
        </authorList>
    </citation>
    <scope>NUCLEOTIDE SEQUENCE [LARGE SCALE GENOMIC DNA]</scope>
    <source>
        <strain evidence="2 3">CFH S0262</strain>
    </source>
</reference>
<evidence type="ECO:0000313" key="2">
    <source>
        <dbReference type="EMBL" id="MDH6280515.1"/>
    </source>
</evidence>